<evidence type="ECO:0000313" key="1">
    <source>
        <dbReference type="EMBL" id="ADL27340.1"/>
    </source>
</evidence>
<dbReference type="STRING" id="59374.FSU_2153"/>
<gene>
    <name evidence="1" type="ordered locus">FSU_2153</name>
</gene>
<protein>
    <submittedName>
        <fullName evidence="1">Uncharacterized protein</fullName>
    </submittedName>
</protein>
<reference evidence="2" key="1">
    <citation type="submission" date="2010-08" db="EMBL/GenBank/DDBJ databases">
        <title>Complete sequence of Fibrobacter succinogenes subsp. succinogenes S85.</title>
        <authorList>
            <person name="Durkin A.S."/>
            <person name="Nelson K.E."/>
            <person name="Morrison M."/>
            <person name="Forsberg C.W."/>
            <person name="Wilson D.B."/>
            <person name="Russell J.B."/>
            <person name="Cann I.K.O."/>
            <person name="Mackie R.I."/>
            <person name="White B.A."/>
        </authorList>
    </citation>
    <scope>NUCLEOTIDE SEQUENCE [LARGE SCALE GENOMIC DNA]</scope>
    <source>
        <strain evidence="2">ATCC 19169 / S85</strain>
    </source>
</reference>
<dbReference type="Proteomes" id="UP000000517">
    <property type="component" value="Chromosome"/>
</dbReference>
<dbReference type="EMBL" id="CP002158">
    <property type="protein sequence ID" value="ADL27340.1"/>
    <property type="molecule type" value="Genomic_DNA"/>
</dbReference>
<name>D9SC05_FIBSS</name>
<dbReference type="HOGENOM" id="CLU_3310111_0_0_0"/>
<proteinExistence type="predicted"/>
<organism evidence="1 2">
    <name type="scientific">Fibrobacter succinogenes (strain ATCC 19169 / S85)</name>
    <dbReference type="NCBI Taxonomy" id="59374"/>
    <lineage>
        <taxon>Bacteria</taxon>
        <taxon>Pseudomonadati</taxon>
        <taxon>Fibrobacterota</taxon>
        <taxon>Fibrobacteria</taxon>
        <taxon>Fibrobacterales</taxon>
        <taxon>Fibrobacteraceae</taxon>
        <taxon>Fibrobacter</taxon>
    </lineage>
</organism>
<dbReference type="KEGG" id="fsc:FSU_2153"/>
<dbReference type="AlphaFoldDB" id="D9SC05"/>
<sequence>MQLFELLTLWGEIVGISLEVGEMSKNGTLEHVLREVINQ</sequence>
<accession>D9SC05</accession>
<evidence type="ECO:0000313" key="2">
    <source>
        <dbReference type="Proteomes" id="UP000000517"/>
    </source>
</evidence>